<dbReference type="EMBL" id="CP001932">
    <property type="protein sequence ID" value="ADD04927.1"/>
    <property type="molecule type" value="Genomic_DNA"/>
</dbReference>
<dbReference type="GO" id="GO:0016020">
    <property type="term" value="C:membrane"/>
    <property type="evidence" value="ECO:0007669"/>
    <property type="project" value="InterPro"/>
</dbReference>
<feature type="compositionally biased region" description="Low complexity" evidence="10">
    <location>
        <begin position="670"/>
        <end position="682"/>
    </location>
</feature>
<evidence type="ECO:0000256" key="1">
    <source>
        <dbReference type="ARBA" id="ARBA00004127"/>
    </source>
</evidence>
<dbReference type="HOGENOM" id="CLU_001771_0_3_2"/>
<dbReference type="KEGG" id="nmg:Nmag_1348"/>
<feature type="region of interest" description="Disordered" evidence="10">
    <location>
        <begin position="80"/>
        <end position="118"/>
    </location>
</feature>
<dbReference type="Proteomes" id="UP000001879">
    <property type="component" value="Chromosome"/>
</dbReference>
<dbReference type="GO" id="GO:0043682">
    <property type="term" value="F:P-type divalent copper transporter activity"/>
    <property type="evidence" value="ECO:0007669"/>
    <property type="project" value="TreeGrafter"/>
</dbReference>
<dbReference type="Gene3D" id="3.30.70.100">
    <property type="match status" value="1"/>
</dbReference>
<dbReference type="PROSITE" id="PS50846">
    <property type="entry name" value="HMA_2"/>
    <property type="match status" value="1"/>
</dbReference>
<dbReference type="eggNOG" id="arCOG02763">
    <property type="taxonomic scope" value="Archaea"/>
</dbReference>
<keyword evidence="8 11" id="KW-1133">Transmembrane helix</keyword>
<reference evidence="13 14" key="2">
    <citation type="journal article" date="2012" name="BMC Genomics">
        <title>A comparative genomics perspective on the genetic content of the alkaliphilic haloarchaeon Natrialba magadii ATCC 43099T.</title>
        <authorList>
            <person name="Siddaramappa S."/>
            <person name="Challacombe J.F."/>
            <person name="Decastro R.E."/>
            <person name="Pfeiffer F."/>
            <person name="Sastre D.E."/>
            <person name="Gimenez M.I."/>
            <person name="Paggi R.A."/>
            <person name="Detter J.C."/>
            <person name="Davenport K.W."/>
            <person name="Goodwin L.A."/>
            <person name="Kyrpides N."/>
            <person name="Tapia R."/>
            <person name="Pitluck S."/>
            <person name="Lucas S."/>
            <person name="Woyke T."/>
            <person name="Maupin-Furlow J.A."/>
        </authorList>
    </citation>
    <scope>NUCLEOTIDE SEQUENCE [LARGE SCALE GENOMIC DNA]</scope>
    <source>
        <strain evidence="14">ATCC 43099 / DSM 3394 / CCM 3739 / CIP 104546 / IAM 13178 / JCM 8861 / NBRC 102185 / NCIMB 2190 / MS3</strain>
    </source>
</reference>
<evidence type="ECO:0000256" key="9">
    <source>
        <dbReference type="ARBA" id="ARBA00023136"/>
    </source>
</evidence>
<feature type="compositionally biased region" description="Low complexity" evidence="10">
    <location>
        <begin position="26"/>
        <end position="36"/>
    </location>
</feature>
<gene>
    <name evidence="13" type="ordered locus">Nmag_1348</name>
</gene>
<keyword evidence="5" id="KW-0547">Nucleotide-binding</keyword>
<dbReference type="NCBIfam" id="TIGR01494">
    <property type="entry name" value="ATPase_P-type"/>
    <property type="match status" value="2"/>
</dbReference>
<evidence type="ECO:0000256" key="11">
    <source>
        <dbReference type="SAM" id="Phobius"/>
    </source>
</evidence>
<reference evidence="14" key="1">
    <citation type="submission" date="2010-02" db="EMBL/GenBank/DDBJ databases">
        <title>Complete sequence of chromosome of Natrialba magadii ATCC 43099.</title>
        <authorList>
            <consortium name="US DOE Joint Genome Institute"/>
            <person name="Lucas S."/>
            <person name="Copeland A."/>
            <person name="Lapidus A."/>
            <person name="Cheng J.-F."/>
            <person name="Bruce D."/>
            <person name="Goodwin L."/>
            <person name="Pitluck S."/>
            <person name="Davenport K."/>
            <person name="Saunders E."/>
            <person name="Detter J.C."/>
            <person name="Han C."/>
            <person name="Tapia R."/>
            <person name="Land M."/>
            <person name="Hauser L."/>
            <person name="Kyrpides N."/>
            <person name="Mikhailova N."/>
            <person name="De Castro R.E."/>
            <person name="Maupin-Furlow J.A."/>
            <person name="Woyke T."/>
        </authorList>
    </citation>
    <scope>NUCLEOTIDE SEQUENCE [LARGE SCALE GENOMIC DNA]</scope>
    <source>
        <strain evidence="14">ATCC 43099 / DSM 3394 / CCM 3739 / CIP 104546 / IAM 13178 / JCM 8861 / NBRC 102185 / NCIMB 2190 / MS3</strain>
    </source>
</reference>
<dbReference type="SFLD" id="SFLDF00027">
    <property type="entry name" value="p-type_atpase"/>
    <property type="match status" value="1"/>
</dbReference>
<dbReference type="AlphaFoldDB" id="D3SSY1"/>
<dbReference type="InterPro" id="IPR018303">
    <property type="entry name" value="ATPase_P-typ_P_site"/>
</dbReference>
<dbReference type="GO" id="GO:0005524">
    <property type="term" value="F:ATP binding"/>
    <property type="evidence" value="ECO:0007669"/>
    <property type="project" value="UniProtKB-KW"/>
</dbReference>
<dbReference type="InterPro" id="IPR036412">
    <property type="entry name" value="HAD-like_sf"/>
</dbReference>
<dbReference type="CDD" id="cd00371">
    <property type="entry name" value="HMA"/>
    <property type="match status" value="1"/>
</dbReference>
<keyword evidence="6" id="KW-0067">ATP-binding</keyword>
<dbReference type="eggNOG" id="arCOG01576">
    <property type="taxonomic scope" value="Archaea"/>
</dbReference>
<accession>D3SSY1</accession>
<dbReference type="InterPro" id="IPR008250">
    <property type="entry name" value="ATPase_P-typ_transduc_dom_A_sf"/>
</dbReference>
<feature type="transmembrane region" description="Helical" evidence="11">
    <location>
        <begin position="881"/>
        <end position="901"/>
    </location>
</feature>
<keyword evidence="7" id="KW-1278">Translocase</keyword>
<dbReference type="InterPro" id="IPR006121">
    <property type="entry name" value="HMA_dom"/>
</dbReference>
<dbReference type="OrthoDB" id="8588at2157"/>
<evidence type="ECO:0000256" key="5">
    <source>
        <dbReference type="ARBA" id="ARBA00022741"/>
    </source>
</evidence>
<keyword evidence="14" id="KW-1185">Reference proteome</keyword>
<sequence length="931" mass="97284">MTPDRRSRSGTDHCSLCGAALGDGQDSVFGSVNDSDSGSDSDSDSGSGSDTGRPSQNEESFCSRGCRDVAAALGSPVDVAGSAVESDTETKLNTDAAVDADTPPQTQTETETTPDSSTRNFFRIDGMHAALCESYLEYVAESTPGVHEATASYVTETVRVDHDPDRISAAELESILTRTGYTAYRREEATGRTKETATTRSQSAPDAESATSAAAESTGGTQRSREMTGIRKRRADDMLEIRYIVGIVFGSFLLVPYVAVLYPTYLAGVVDWGFLALYEEAFQRFDGTLILPLFFTVTGAVLYLAGMPLLRGAYISLRRRRASTHLLATLTVGAAFCYGTLTILAGRNDIYYDLTVLVAALVMAAFFAEAMVKRQAMSRLTDLTISQVSTARLYDPGQVGQGHETSAPPEDDDATDTRSVPVEALSPGDRVLVRAGERIPVDGTLTTGTCRVDEAVVTGESLPVTKTAGEVVVGGSVVLDNAAVVAVGEHPTSSIDRLTHVVWNLQSATHGLQRRADDLAALALPLVLVAAGAAAVFTIAQGGDYTTATLATFLAILVASPWALGFATPCSVAASIREAMTHGIIVFDETVFERLRSIDVVVFDKTGTLTTGEMSVIEADAPADLLQAAGELEYRAAHPAAKAISDAFAGSEPVRTDGGTASPNADDAEGSATTGSETTTDDSAVEHIDEFTAHDRGVSGFVDGNRVLVGHPDLFAARGWDCPESLENRAASARSAGRLPVLVGRDGSAEGIIVIGDEARTEWEETITALAANGIEVVVLTGDEGNAASSFAAHADVSHVFAGVSPDGKTAAIRRLCEENRVAMVGDGTNDAPALAACDLGISLGSGTALAADAADLAIVDDDLAGVERAFALARAARRRVYQNLVLAFGYNALVLPLAVAGVLNPLFTTIGVVGTAGLIAANSWRSLLSP</sequence>
<evidence type="ECO:0000313" key="14">
    <source>
        <dbReference type="Proteomes" id="UP000001879"/>
    </source>
</evidence>
<feature type="transmembrane region" description="Helical" evidence="11">
    <location>
        <begin position="350"/>
        <end position="372"/>
    </location>
</feature>
<feature type="transmembrane region" description="Helical" evidence="11">
    <location>
        <begin position="241"/>
        <end position="265"/>
    </location>
</feature>
<dbReference type="InterPro" id="IPR036163">
    <property type="entry name" value="HMA_dom_sf"/>
</dbReference>
<dbReference type="Gene3D" id="3.40.1110.10">
    <property type="entry name" value="Calcium-transporting ATPase, cytoplasmic domain N"/>
    <property type="match status" value="1"/>
</dbReference>
<feature type="compositionally biased region" description="Low complexity" evidence="10">
    <location>
        <begin position="101"/>
        <end position="118"/>
    </location>
</feature>
<feature type="domain" description="HMA" evidence="12">
    <location>
        <begin position="118"/>
        <end position="184"/>
    </location>
</feature>
<keyword evidence="9 11" id="KW-0472">Membrane</keyword>
<comment type="subcellular location">
    <subcellularLocation>
        <location evidence="1">Endomembrane system</location>
        <topology evidence="1">Multi-pass membrane protein</topology>
    </subcellularLocation>
</comment>
<dbReference type="SUPFAM" id="SSF81653">
    <property type="entry name" value="Calcium ATPase, transduction domain A"/>
    <property type="match status" value="1"/>
</dbReference>
<dbReference type="NCBIfam" id="TIGR01525">
    <property type="entry name" value="ATPase-IB_hvy"/>
    <property type="match status" value="1"/>
</dbReference>
<name>D3SSY1_NATMM</name>
<dbReference type="RefSeq" id="WP_012996507.1">
    <property type="nucleotide sequence ID" value="NC_013922.1"/>
</dbReference>
<dbReference type="InterPro" id="IPR023299">
    <property type="entry name" value="ATPase_P-typ_cyto_dom_N"/>
</dbReference>
<evidence type="ECO:0000313" key="13">
    <source>
        <dbReference type="EMBL" id="ADD04927.1"/>
    </source>
</evidence>
<feature type="region of interest" description="Disordered" evidence="10">
    <location>
        <begin position="19"/>
        <end position="63"/>
    </location>
</feature>
<dbReference type="InterPro" id="IPR059000">
    <property type="entry name" value="ATPase_P-type_domA"/>
</dbReference>
<evidence type="ECO:0000256" key="7">
    <source>
        <dbReference type="ARBA" id="ARBA00022967"/>
    </source>
</evidence>
<dbReference type="GO" id="GO:0012505">
    <property type="term" value="C:endomembrane system"/>
    <property type="evidence" value="ECO:0007669"/>
    <property type="project" value="UniProtKB-SubCell"/>
</dbReference>
<dbReference type="InterPro" id="IPR027256">
    <property type="entry name" value="P-typ_ATPase_IB"/>
</dbReference>
<feature type="transmembrane region" description="Helical" evidence="11">
    <location>
        <begin position="907"/>
        <end position="925"/>
    </location>
</feature>
<keyword evidence="3 11" id="KW-0812">Transmembrane</keyword>
<dbReference type="PANTHER" id="PTHR43520">
    <property type="entry name" value="ATP7, ISOFORM B"/>
    <property type="match status" value="1"/>
</dbReference>
<organism evidence="13 14">
    <name type="scientific">Natrialba magadii (strain ATCC 43099 / DSM 3394 / CCM 3739 / CIP 104546 / IAM 13178 / JCM 8861 / NBRC 102185 / NCIMB 2190 / MS3)</name>
    <name type="common">Natronobacterium magadii</name>
    <dbReference type="NCBI Taxonomy" id="547559"/>
    <lineage>
        <taxon>Archaea</taxon>
        <taxon>Methanobacteriati</taxon>
        <taxon>Methanobacteriota</taxon>
        <taxon>Stenosarchaea group</taxon>
        <taxon>Halobacteria</taxon>
        <taxon>Halobacteriales</taxon>
        <taxon>Natrialbaceae</taxon>
        <taxon>Natrialba</taxon>
    </lineage>
</organism>
<dbReference type="PRINTS" id="PR00119">
    <property type="entry name" value="CATATPASE"/>
</dbReference>
<dbReference type="PROSITE" id="PS00154">
    <property type="entry name" value="ATPASE_E1_E2"/>
    <property type="match status" value="1"/>
</dbReference>
<dbReference type="InterPro" id="IPR001757">
    <property type="entry name" value="P_typ_ATPase"/>
</dbReference>
<dbReference type="InterPro" id="IPR023214">
    <property type="entry name" value="HAD_sf"/>
</dbReference>
<evidence type="ECO:0000256" key="8">
    <source>
        <dbReference type="ARBA" id="ARBA00022989"/>
    </source>
</evidence>
<dbReference type="InterPro" id="IPR044492">
    <property type="entry name" value="P_typ_ATPase_HD_dom"/>
</dbReference>
<protein>
    <submittedName>
        <fullName evidence="13">P-type transport ATPase (Probable substrate copper/metal cation)</fullName>
        <ecNumber evidence="13">3.6.3.-</ecNumber>
    </submittedName>
</protein>
<dbReference type="SFLD" id="SFLDS00003">
    <property type="entry name" value="Haloacid_Dehalogenase"/>
    <property type="match status" value="1"/>
</dbReference>
<evidence type="ECO:0000256" key="4">
    <source>
        <dbReference type="ARBA" id="ARBA00022723"/>
    </source>
</evidence>
<comment type="similarity">
    <text evidence="2">Belongs to the cation transport ATPase (P-type) (TC 3.A.3) family. Type IB subfamily.</text>
</comment>
<dbReference type="STRING" id="547559.Nmag_1348"/>
<dbReference type="Gene3D" id="2.70.150.10">
    <property type="entry name" value="Calcium-transporting ATPase, cytoplasmic transduction domain A"/>
    <property type="match status" value="1"/>
</dbReference>
<keyword evidence="13" id="KW-0378">Hydrolase</keyword>
<dbReference type="EC" id="3.6.3.-" evidence="13"/>
<dbReference type="PANTHER" id="PTHR43520:SF8">
    <property type="entry name" value="P-TYPE CU(+) TRANSPORTER"/>
    <property type="match status" value="1"/>
</dbReference>
<dbReference type="GeneID" id="8824181"/>
<feature type="region of interest" description="Disordered" evidence="10">
    <location>
        <begin position="395"/>
        <end position="420"/>
    </location>
</feature>
<dbReference type="SUPFAM" id="SSF55008">
    <property type="entry name" value="HMA, heavy metal-associated domain"/>
    <property type="match status" value="1"/>
</dbReference>
<dbReference type="Pfam" id="PF00702">
    <property type="entry name" value="Hydrolase"/>
    <property type="match status" value="1"/>
</dbReference>
<dbReference type="PaxDb" id="547559-Nmag_1348"/>
<feature type="region of interest" description="Disordered" evidence="10">
    <location>
        <begin position="648"/>
        <end position="684"/>
    </location>
</feature>
<feature type="region of interest" description="Disordered" evidence="10">
    <location>
        <begin position="186"/>
        <end position="229"/>
    </location>
</feature>
<dbReference type="Gene3D" id="3.40.50.1000">
    <property type="entry name" value="HAD superfamily/HAD-like"/>
    <property type="match status" value="1"/>
</dbReference>
<dbReference type="SUPFAM" id="SSF56784">
    <property type="entry name" value="HAD-like"/>
    <property type="match status" value="1"/>
</dbReference>
<proteinExistence type="inferred from homology"/>
<evidence type="ECO:0000256" key="3">
    <source>
        <dbReference type="ARBA" id="ARBA00022692"/>
    </source>
</evidence>
<evidence type="ECO:0000256" key="6">
    <source>
        <dbReference type="ARBA" id="ARBA00022840"/>
    </source>
</evidence>
<keyword evidence="4" id="KW-0479">Metal-binding</keyword>
<dbReference type="GO" id="GO:0055070">
    <property type="term" value="P:copper ion homeostasis"/>
    <property type="evidence" value="ECO:0007669"/>
    <property type="project" value="TreeGrafter"/>
</dbReference>
<feature type="transmembrane region" description="Helical" evidence="11">
    <location>
        <begin position="545"/>
        <end position="567"/>
    </location>
</feature>
<feature type="transmembrane region" description="Helical" evidence="11">
    <location>
        <begin position="326"/>
        <end position="344"/>
    </location>
</feature>
<dbReference type="Pfam" id="PF00122">
    <property type="entry name" value="E1-E2_ATPase"/>
    <property type="match status" value="1"/>
</dbReference>
<evidence type="ECO:0000256" key="10">
    <source>
        <dbReference type="SAM" id="MobiDB-lite"/>
    </source>
</evidence>
<feature type="compositionally biased region" description="Low complexity" evidence="10">
    <location>
        <begin position="207"/>
        <end position="221"/>
    </location>
</feature>
<dbReference type="SFLD" id="SFLDG00002">
    <property type="entry name" value="C1.7:_P-type_atpase_like"/>
    <property type="match status" value="1"/>
</dbReference>
<dbReference type="GO" id="GO:0005507">
    <property type="term" value="F:copper ion binding"/>
    <property type="evidence" value="ECO:0007669"/>
    <property type="project" value="TreeGrafter"/>
</dbReference>
<evidence type="ECO:0000256" key="2">
    <source>
        <dbReference type="ARBA" id="ARBA00006024"/>
    </source>
</evidence>
<feature type="transmembrane region" description="Helical" evidence="11">
    <location>
        <begin position="519"/>
        <end position="539"/>
    </location>
</feature>
<dbReference type="Pfam" id="PF00403">
    <property type="entry name" value="HMA"/>
    <property type="match status" value="1"/>
</dbReference>
<feature type="transmembrane region" description="Helical" evidence="11">
    <location>
        <begin position="285"/>
        <end position="305"/>
    </location>
</feature>
<feature type="compositionally biased region" description="Basic and acidic residues" evidence="10">
    <location>
        <begin position="186"/>
        <end position="197"/>
    </location>
</feature>
<dbReference type="GO" id="GO:0016887">
    <property type="term" value="F:ATP hydrolysis activity"/>
    <property type="evidence" value="ECO:0007669"/>
    <property type="project" value="InterPro"/>
</dbReference>
<evidence type="ECO:0000259" key="12">
    <source>
        <dbReference type="PROSITE" id="PS50846"/>
    </source>
</evidence>